<name>A0A7R8W0G6_TIMDO</name>
<evidence type="ECO:0000313" key="1">
    <source>
        <dbReference type="EMBL" id="CAD7206287.1"/>
    </source>
</evidence>
<protein>
    <submittedName>
        <fullName evidence="1">Uncharacterized protein</fullName>
    </submittedName>
</protein>
<dbReference type="AlphaFoldDB" id="A0A7R8W0G6"/>
<dbReference type="EMBL" id="OA580405">
    <property type="protein sequence ID" value="CAD7206287.1"/>
    <property type="molecule type" value="Genomic_DNA"/>
</dbReference>
<sequence length="164" mass="18484">MLLLCSQWTVPSGCFLRRTRTQMVAYHHGAAQSHSGPIATTRGPTFQRSLRYKARLKSVSGFRSGEFVPPWTCAEAGRASRLRTRDCEPTEEDVACDMWTSTSTWLEHDRICFLVSSHFTLLPLDKEVMVASQRKSIVTAQSPDLGFILSELIREECETRNATS</sequence>
<organism evidence="1">
    <name type="scientific">Timema douglasi</name>
    <name type="common">Walking stick</name>
    <dbReference type="NCBI Taxonomy" id="61478"/>
    <lineage>
        <taxon>Eukaryota</taxon>
        <taxon>Metazoa</taxon>
        <taxon>Ecdysozoa</taxon>
        <taxon>Arthropoda</taxon>
        <taxon>Hexapoda</taxon>
        <taxon>Insecta</taxon>
        <taxon>Pterygota</taxon>
        <taxon>Neoptera</taxon>
        <taxon>Polyneoptera</taxon>
        <taxon>Phasmatodea</taxon>
        <taxon>Timematodea</taxon>
        <taxon>Timematoidea</taxon>
        <taxon>Timematidae</taxon>
        <taxon>Timema</taxon>
    </lineage>
</organism>
<reference evidence="1" key="1">
    <citation type="submission" date="2020-11" db="EMBL/GenBank/DDBJ databases">
        <authorList>
            <person name="Tran Van P."/>
        </authorList>
    </citation>
    <scope>NUCLEOTIDE SEQUENCE</scope>
</reference>
<gene>
    <name evidence="1" type="ORF">TDIB3V08_LOCUS12436</name>
</gene>
<proteinExistence type="predicted"/>
<accession>A0A7R8W0G6</accession>